<evidence type="ECO:0000313" key="4">
    <source>
        <dbReference type="Proteomes" id="UP000253495"/>
    </source>
</evidence>
<dbReference type="EMBL" id="QPJC01000013">
    <property type="protein sequence ID" value="RCW40016.1"/>
    <property type="molecule type" value="Genomic_DNA"/>
</dbReference>
<dbReference type="AlphaFoldDB" id="A0A368VG02"/>
<feature type="transmembrane region" description="Helical" evidence="2">
    <location>
        <begin position="37"/>
        <end position="58"/>
    </location>
</feature>
<comment type="caution">
    <text evidence="3">The sequence shown here is derived from an EMBL/GenBank/DDBJ whole genome shotgun (WGS) entry which is preliminary data.</text>
</comment>
<accession>A0A368VG02</accession>
<sequence length="160" mass="17295">MGHRRTRRDPKGSGHVADPQLPEGRYGSRARKRSNRLLRWSLSAVALVVSVGVALVAYSNLGSAPIEANRLTYQALDDNSLRITLEVRRDFPQRPAVCVVRARSLDGTETGRKEILVPPSEGTAHPVTVVTTSAPPVSGNVHGCSYTVPEYLSTPTRPSG</sequence>
<protein>
    <submittedName>
        <fullName evidence="3">Uncharacterized protein DUF4307</fullName>
    </submittedName>
</protein>
<evidence type="ECO:0000256" key="1">
    <source>
        <dbReference type="SAM" id="MobiDB-lite"/>
    </source>
</evidence>
<dbReference type="Proteomes" id="UP000253495">
    <property type="component" value="Unassembled WGS sequence"/>
</dbReference>
<gene>
    <name evidence="3" type="ORF">DFQ14_11399</name>
</gene>
<evidence type="ECO:0000256" key="2">
    <source>
        <dbReference type="SAM" id="Phobius"/>
    </source>
</evidence>
<keyword evidence="2" id="KW-1133">Transmembrane helix</keyword>
<reference evidence="3 4" key="1">
    <citation type="submission" date="2018-07" db="EMBL/GenBank/DDBJ databases">
        <title>Genomic Encyclopedia of Type Strains, Phase III (KMG-III): the genomes of soil and plant-associated and newly described type strains.</title>
        <authorList>
            <person name="Whitman W."/>
        </authorList>
    </citation>
    <scope>NUCLEOTIDE SEQUENCE [LARGE SCALE GENOMIC DNA]</scope>
    <source>
        <strain evidence="3 4">CECT 8575</strain>
    </source>
</reference>
<evidence type="ECO:0000313" key="3">
    <source>
        <dbReference type="EMBL" id="RCW40016.1"/>
    </source>
</evidence>
<keyword evidence="4" id="KW-1185">Reference proteome</keyword>
<name>A0A368VG02_9ACTN</name>
<proteinExistence type="predicted"/>
<dbReference type="InterPro" id="IPR025443">
    <property type="entry name" value="DUF4307"/>
</dbReference>
<dbReference type="Pfam" id="PF14155">
    <property type="entry name" value="DUF4307"/>
    <property type="match status" value="1"/>
</dbReference>
<keyword evidence="2" id="KW-0472">Membrane</keyword>
<organism evidence="3 4">
    <name type="scientific">Halopolyspora algeriensis</name>
    <dbReference type="NCBI Taxonomy" id="1500506"/>
    <lineage>
        <taxon>Bacteria</taxon>
        <taxon>Bacillati</taxon>
        <taxon>Actinomycetota</taxon>
        <taxon>Actinomycetes</taxon>
        <taxon>Actinomycetes incertae sedis</taxon>
        <taxon>Halopolyspora</taxon>
    </lineage>
</organism>
<feature type="region of interest" description="Disordered" evidence="1">
    <location>
        <begin position="1"/>
        <end position="28"/>
    </location>
</feature>
<keyword evidence="2" id="KW-0812">Transmembrane</keyword>